<dbReference type="OrthoDB" id="408631at2759"/>
<comment type="caution">
    <text evidence="4">The sequence shown here is derived from an EMBL/GenBank/DDBJ whole genome shotgun (WGS) entry which is preliminary data.</text>
</comment>
<feature type="region of interest" description="Disordered" evidence="1">
    <location>
        <begin position="430"/>
        <end position="449"/>
    </location>
</feature>
<dbReference type="Proteomes" id="UP001140453">
    <property type="component" value="Unassembled WGS sequence"/>
</dbReference>
<dbReference type="Gene3D" id="3.40.50.1820">
    <property type="entry name" value="alpha/beta hydrolase"/>
    <property type="match status" value="1"/>
</dbReference>
<feature type="compositionally biased region" description="Polar residues" evidence="1">
    <location>
        <begin position="440"/>
        <end position="449"/>
    </location>
</feature>
<sequence length="523" mass="57638">MRAFLPALLAGAVSASLLPPTRVVRRAEDSTPTVTLDYCTLVPAASNTTVGYYKYQNIRFAAVPTGDLRFAAPEWPPVETEINDGSLADSDVDCSSEEDCLYMDIWAPANANGSLPVLFWTYGGGFTAGSKSQNTPEGLFDLTTDFIFVSYNYRLGMTGLGNGPSLLHQGGTSNVALWDVEHALKWVHKYIGNFGGNPDAITAMGFSAGGSQTLFQMTRFAGHAEQLYAQAYVMSPGFVPGAGHEHAEAFYQNVSTAVGCEGGDLTCLRAVDFSTLQDAADTLVTNYTFQMQPRVDGDFVADTYEAQFYQNRFNFSGPAVITHEQHEANGQAYSGVDTTEDVSTYLKIFFPSITDTQVDEILALYPEDDYTSPGLRFSDMKQHFDLTAHNMAFTHAMNNQTWNGMVQIDSATHGTDQSYYWYSTYTLSSSTSSSNSSTTARSLQTRQAPSTSVDTATAIKMQKYLMSFVLTGNPNTQWPDDKLEWPLYNESLVDIVFNTTDFYTQTSDLADEKVAYWNKALWY</sequence>
<evidence type="ECO:0000256" key="1">
    <source>
        <dbReference type="SAM" id="MobiDB-lite"/>
    </source>
</evidence>
<keyword evidence="5" id="KW-1185">Reference proteome</keyword>
<accession>A0A9W9CVI9</accession>
<reference evidence="4" key="1">
    <citation type="submission" date="2022-10" db="EMBL/GenBank/DDBJ databases">
        <title>Tapping the CABI collections for fungal endophytes: first genome assemblies for Collariella, Neodidymelliopsis, Ascochyta clinopodiicola, Didymella pomorum, Didymosphaeria variabile, Neocosmospora piperis and Neocucurbitaria cava.</title>
        <authorList>
            <person name="Hill R."/>
        </authorList>
    </citation>
    <scope>NUCLEOTIDE SEQUENCE</scope>
    <source>
        <strain evidence="4">IMI 355082</strain>
    </source>
</reference>
<protein>
    <recommendedName>
        <fullName evidence="3">Carboxylesterase type B domain-containing protein</fullName>
    </recommendedName>
</protein>
<feature type="chain" id="PRO_5040906276" description="Carboxylesterase type B domain-containing protein" evidence="2">
    <location>
        <begin position="16"/>
        <end position="523"/>
    </location>
</feature>
<feature type="domain" description="Carboxylesterase type B" evidence="3">
    <location>
        <begin position="47"/>
        <end position="500"/>
    </location>
</feature>
<dbReference type="EMBL" id="JAPEVB010000004">
    <property type="protein sequence ID" value="KAJ4388880.1"/>
    <property type="molecule type" value="Genomic_DNA"/>
</dbReference>
<feature type="compositionally biased region" description="Low complexity" evidence="1">
    <location>
        <begin position="430"/>
        <end position="439"/>
    </location>
</feature>
<dbReference type="AlphaFoldDB" id="A0A9W9CVI9"/>
<dbReference type="InterPro" id="IPR002018">
    <property type="entry name" value="CarbesteraseB"/>
</dbReference>
<evidence type="ECO:0000313" key="5">
    <source>
        <dbReference type="Proteomes" id="UP001140453"/>
    </source>
</evidence>
<evidence type="ECO:0000313" key="4">
    <source>
        <dbReference type="EMBL" id="KAJ4388880.1"/>
    </source>
</evidence>
<dbReference type="PANTHER" id="PTHR11559">
    <property type="entry name" value="CARBOXYLESTERASE"/>
    <property type="match status" value="1"/>
</dbReference>
<evidence type="ECO:0000259" key="3">
    <source>
        <dbReference type="Pfam" id="PF00135"/>
    </source>
</evidence>
<name>A0A9W9CVI9_9PEZI</name>
<dbReference type="InterPro" id="IPR029058">
    <property type="entry name" value="AB_hydrolase_fold"/>
</dbReference>
<feature type="signal peptide" evidence="2">
    <location>
        <begin position="1"/>
        <end position="15"/>
    </location>
</feature>
<gene>
    <name evidence="4" type="ORF">N0V93_006341</name>
</gene>
<proteinExistence type="predicted"/>
<evidence type="ECO:0000256" key="2">
    <source>
        <dbReference type="SAM" id="SignalP"/>
    </source>
</evidence>
<organism evidence="4 5">
    <name type="scientific">Gnomoniopsis smithogilvyi</name>
    <dbReference type="NCBI Taxonomy" id="1191159"/>
    <lineage>
        <taxon>Eukaryota</taxon>
        <taxon>Fungi</taxon>
        <taxon>Dikarya</taxon>
        <taxon>Ascomycota</taxon>
        <taxon>Pezizomycotina</taxon>
        <taxon>Sordariomycetes</taxon>
        <taxon>Sordariomycetidae</taxon>
        <taxon>Diaporthales</taxon>
        <taxon>Gnomoniaceae</taxon>
        <taxon>Gnomoniopsis</taxon>
    </lineage>
</organism>
<dbReference type="InterPro" id="IPR050309">
    <property type="entry name" value="Type-B_Carboxylest/Lipase"/>
</dbReference>
<dbReference type="Pfam" id="PF00135">
    <property type="entry name" value="COesterase"/>
    <property type="match status" value="1"/>
</dbReference>
<keyword evidence="2" id="KW-0732">Signal</keyword>
<dbReference type="SUPFAM" id="SSF53474">
    <property type="entry name" value="alpha/beta-Hydrolases"/>
    <property type="match status" value="1"/>
</dbReference>